<accession>A0ABM6NAZ9</accession>
<dbReference type="EMBL" id="CP011924">
    <property type="protein sequence ID" value="ATD05944.1"/>
    <property type="molecule type" value="Genomic_DNA"/>
</dbReference>
<gene>
    <name evidence="2" type="ORF">PPIS_a0693</name>
</gene>
<sequence>MRNIQVYEYVFIFVLTLLSIKANFEYLPAFRRTVMGWPL</sequence>
<evidence type="ECO:0000313" key="2">
    <source>
        <dbReference type="EMBL" id="ATD05944.1"/>
    </source>
</evidence>
<keyword evidence="1" id="KW-1133">Transmembrane helix</keyword>
<evidence type="ECO:0000256" key="1">
    <source>
        <dbReference type="SAM" id="Phobius"/>
    </source>
</evidence>
<organism evidence="2 3">
    <name type="scientific">Pseudoalteromonas piscicida</name>
    <dbReference type="NCBI Taxonomy" id="43662"/>
    <lineage>
        <taxon>Bacteria</taxon>
        <taxon>Pseudomonadati</taxon>
        <taxon>Pseudomonadota</taxon>
        <taxon>Gammaproteobacteria</taxon>
        <taxon>Alteromonadales</taxon>
        <taxon>Pseudoalteromonadaceae</taxon>
        <taxon>Pseudoalteromonas</taxon>
    </lineage>
</organism>
<keyword evidence="3" id="KW-1185">Reference proteome</keyword>
<reference evidence="2 3" key="1">
    <citation type="submission" date="2015-06" db="EMBL/GenBank/DDBJ databases">
        <authorList>
            <person name="Xie B.-B."/>
            <person name="Rong J.-C."/>
            <person name="Qin Q.-L."/>
            <person name="Zhang Y.-Z."/>
        </authorList>
    </citation>
    <scope>NUCLEOTIDE SEQUENCE [LARGE SCALE GENOMIC DNA]</scope>
    <source>
        <strain evidence="2 3">JCM 20779</strain>
    </source>
</reference>
<name>A0ABM6NAZ9_PSEO7</name>
<feature type="transmembrane region" description="Helical" evidence="1">
    <location>
        <begin position="6"/>
        <end position="24"/>
    </location>
</feature>
<evidence type="ECO:0000313" key="3">
    <source>
        <dbReference type="Proteomes" id="UP000016521"/>
    </source>
</evidence>
<proteinExistence type="predicted"/>
<keyword evidence="1" id="KW-0472">Membrane</keyword>
<keyword evidence="1" id="KW-0812">Transmembrane</keyword>
<dbReference type="Proteomes" id="UP000016521">
    <property type="component" value="Chromosome I"/>
</dbReference>
<protein>
    <submittedName>
        <fullName evidence="2">Uncharacterized protein</fullName>
    </submittedName>
</protein>